<reference evidence="3" key="5">
    <citation type="submission" date="2022-12" db="EMBL/GenBank/DDBJ databases">
        <title>Genome of R. gnavus strain RSHDN_120.</title>
        <authorList>
            <person name="Abdugheni R."/>
        </authorList>
    </citation>
    <scope>NUCLEOTIDE SEQUENCE</scope>
    <source>
        <strain evidence="3">RSHDN_120</strain>
    </source>
</reference>
<evidence type="ECO:0000313" key="8">
    <source>
        <dbReference type="Proteomes" id="UP000283834"/>
    </source>
</evidence>
<evidence type="ECO:0000313" key="7">
    <source>
        <dbReference type="EMBL" id="RHJ12590.1"/>
    </source>
</evidence>
<dbReference type="Proteomes" id="UP001297422">
    <property type="component" value="Unassembled WGS sequence"/>
</dbReference>
<dbReference type="EMBL" id="JAQMLR010000008">
    <property type="protein sequence ID" value="MDB8739000.1"/>
    <property type="molecule type" value="Genomic_DNA"/>
</dbReference>
<dbReference type="EMBL" id="JAAIRY010000058">
    <property type="protein sequence ID" value="NSI66645.1"/>
    <property type="molecule type" value="Genomic_DNA"/>
</dbReference>
<evidence type="ECO:0000313" key="10">
    <source>
        <dbReference type="Proteomes" id="UP000285697"/>
    </source>
</evidence>
<dbReference type="Proteomes" id="UP001149331">
    <property type="component" value="Unassembled WGS sequence"/>
</dbReference>
<evidence type="ECO:0000313" key="1">
    <source>
        <dbReference type="EMBL" id="MCB5494825.1"/>
    </source>
</evidence>
<gene>
    <name evidence="7" type="ORF">DW142_07570</name>
    <name evidence="6" type="ORF">DW270_08385</name>
    <name evidence="5" type="ORF">DWX36_17480</name>
    <name evidence="4" type="ORF">G4981_15535</name>
    <name evidence="1" type="ORF">LIQ10_13990</name>
    <name evidence="3" type="ORF">O4N78_16590</name>
    <name evidence="2" type="ORF">PNU63_09495</name>
</gene>
<organism evidence="5 8">
    <name type="scientific">Mediterraneibacter gnavus</name>
    <name type="common">Ruminococcus gnavus</name>
    <dbReference type="NCBI Taxonomy" id="33038"/>
    <lineage>
        <taxon>Bacteria</taxon>
        <taxon>Bacillati</taxon>
        <taxon>Bacillota</taxon>
        <taxon>Clostridia</taxon>
        <taxon>Lachnospirales</taxon>
        <taxon>Lachnospiraceae</taxon>
        <taxon>Mediterraneibacter</taxon>
    </lineage>
</organism>
<name>A0A2N5PK78_MEDGN</name>
<dbReference type="Proteomes" id="UP001296581">
    <property type="component" value="Unassembled WGS sequence"/>
</dbReference>
<dbReference type="Proteomes" id="UP001211731">
    <property type="component" value="Unassembled WGS sequence"/>
</dbReference>
<evidence type="ECO:0000313" key="9">
    <source>
        <dbReference type="Proteomes" id="UP000283992"/>
    </source>
</evidence>
<dbReference type="EMBL" id="JAPZEG010000044">
    <property type="protein sequence ID" value="MDE1205138.1"/>
    <property type="molecule type" value="Genomic_DNA"/>
</dbReference>
<dbReference type="RefSeq" id="WP_064786863.1">
    <property type="nucleotide sequence ID" value="NZ_AP031447.1"/>
</dbReference>
<evidence type="ECO:0000313" key="6">
    <source>
        <dbReference type="EMBL" id="RHG19330.1"/>
    </source>
</evidence>
<dbReference type="EMBL" id="JAJBNC010000024">
    <property type="protein sequence ID" value="MCB5494825.1"/>
    <property type="molecule type" value="Genomic_DNA"/>
</dbReference>
<comment type="caution">
    <text evidence="5">The sequence shown here is derived from an EMBL/GenBank/DDBJ whole genome shotgun (WGS) entry which is preliminary data.</text>
</comment>
<dbReference type="STRING" id="33038.GCA_900067245_01591"/>
<reference evidence="1" key="4">
    <citation type="submission" date="2021-10" db="EMBL/GenBank/DDBJ databases">
        <title>Collection of gut derived symbiotic bacterial strains cultured from healthy donors.</title>
        <authorList>
            <person name="Lin H."/>
            <person name="Littmann E."/>
            <person name="Claire K."/>
            <person name="Pamer E."/>
        </authorList>
    </citation>
    <scope>NUCLEOTIDE SEQUENCE</scope>
    <source>
        <strain evidence="1">MSK.23.4</strain>
    </source>
</reference>
<reference evidence="2" key="6">
    <citation type="submission" date="2023-01" db="EMBL/GenBank/DDBJ databases">
        <title>Human gut microbiome strain richness.</title>
        <authorList>
            <person name="Chen-Liaw A."/>
        </authorList>
    </citation>
    <scope>NUCLEOTIDE SEQUENCE</scope>
    <source>
        <strain evidence="2">1001217st1_A9_1001217B_191108</strain>
    </source>
</reference>
<reference evidence="8 9" key="1">
    <citation type="submission" date="2018-08" db="EMBL/GenBank/DDBJ databases">
        <title>A genome reference for cultivated species of the human gut microbiota.</title>
        <authorList>
            <person name="Zou Y."/>
            <person name="Xue W."/>
            <person name="Luo G."/>
        </authorList>
    </citation>
    <scope>NUCLEOTIDE SEQUENCE [LARGE SCALE GENOMIC DNA]</scope>
    <source>
        <strain evidence="5 8">AF19-16AC</strain>
        <strain evidence="7 9">AM12-54</strain>
        <strain evidence="6 10">AM22-7AC</strain>
    </source>
</reference>
<evidence type="ECO:0000313" key="3">
    <source>
        <dbReference type="EMBL" id="MDE1205138.1"/>
    </source>
</evidence>
<dbReference type="Proteomes" id="UP000283834">
    <property type="component" value="Unassembled WGS sequence"/>
</dbReference>
<dbReference type="EMBL" id="QRIA01000008">
    <property type="protein sequence ID" value="RHG19330.1"/>
    <property type="molecule type" value="Genomic_DNA"/>
</dbReference>
<dbReference type="Proteomes" id="UP000285697">
    <property type="component" value="Unassembled WGS sequence"/>
</dbReference>
<proteinExistence type="predicted"/>
<reference evidence="4" key="2">
    <citation type="journal article" date="2020" name="Cell Host Microbe">
        <title>Functional and Genomic Variation between Human-Derived Isolates of Lachnospiraceae Reveals Inter- and Intra-Species Diversity.</title>
        <authorList>
            <person name="Sorbara M.T."/>
            <person name="Littmann E.R."/>
            <person name="Fontana E."/>
            <person name="Moody T.U."/>
            <person name="Kohout C.E."/>
            <person name="Gjonbalaj M."/>
            <person name="Eaton V."/>
            <person name="Seok R."/>
            <person name="Leiner I.M."/>
            <person name="Pamer E.G."/>
        </authorList>
    </citation>
    <scope>NUCLEOTIDE SEQUENCE</scope>
    <source>
        <strain evidence="4">MSK.11.9</strain>
    </source>
</reference>
<dbReference type="EMBL" id="QRWQ01000058">
    <property type="protein sequence ID" value="RGT34207.1"/>
    <property type="molecule type" value="Genomic_DNA"/>
</dbReference>
<evidence type="ECO:0000313" key="5">
    <source>
        <dbReference type="EMBL" id="RGT34207.1"/>
    </source>
</evidence>
<accession>A0A2N5PK78</accession>
<dbReference type="AlphaFoldDB" id="A0A2N5PK78"/>
<reference evidence="4" key="3">
    <citation type="submission" date="2020-02" db="EMBL/GenBank/DDBJ databases">
        <authorList>
            <person name="Littmann E."/>
            <person name="Sorbara M."/>
        </authorList>
    </citation>
    <scope>NUCLEOTIDE SEQUENCE</scope>
    <source>
        <strain evidence="4">MSK.11.9</strain>
    </source>
</reference>
<protein>
    <submittedName>
        <fullName evidence="5">Uncharacterized protein</fullName>
    </submittedName>
</protein>
<sequence>MDQFVKQVLEEEKFSQEQKSYLLDCLEQGEEMEEVLYLAKSCLSVEQMERIKQLLSEHPQMFWGSRRKPWNQKKKVKEG</sequence>
<dbReference type="Proteomes" id="UP000283992">
    <property type="component" value="Unassembled WGS sequence"/>
</dbReference>
<evidence type="ECO:0000313" key="2">
    <source>
        <dbReference type="EMBL" id="MDB8739000.1"/>
    </source>
</evidence>
<dbReference type="EMBL" id="QRLN01000008">
    <property type="protein sequence ID" value="RHJ12590.1"/>
    <property type="molecule type" value="Genomic_DNA"/>
</dbReference>
<evidence type="ECO:0000313" key="4">
    <source>
        <dbReference type="EMBL" id="NSI66645.1"/>
    </source>
</evidence>